<dbReference type="EMBL" id="FOQO01000015">
    <property type="protein sequence ID" value="SFJ89489.1"/>
    <property type="molecule type" value="Genomic_DNA"/>
</dbReference>
<keyword evidence="2" id="KW-1185">Reference proteome</keyword>
<gene>
    <name evidence="1" type="ORF">SAMN05444682_115162</name>
</gene>
<evidence type="ECO:0000313" key="2">
    <source>
        <dbReference type="Proteomes" id="UP000198670"/>
    </source>
</evidence>
<name>A0A1I3V3C8_9SPHI</name>
<reference evidence="1 2" key="1">
    <citation type="submission" date="2016-10" db="EMBL/GenBank/DDBJ databases">
        <authorList>
            <person name="de Groot N.N."/>
        </authorList>
    </citation>
    <scope>NUCLEOTIDE SEQUENCE [LARGE SCALE GENOMIC DNA]</scope>
    <source>
        <strain evidence="1 2">RK1</strain>
    </source>
</reference>
<dbReference type="Proteomes" id="UP000198670">
    <property type="component" value="Unassembled WGS sequence"/>
</dbReference>
<proteinExistence type="predicted"/>
<dbReference type="STRING" id="1477437.SAMN05444682_115162"/>
<sequence length="48" mass="5372">MGNVIVIDKATTVEFVSQGKLPRKLKKKLKKQGLPVIKFEGQIEGFTK</sequence>
<organism evidence="1 2">
    <name type="scientific">Parapedobacter indicus</name>
    <dbReference type="NCBI Taxonomy" id="1477437"/>
    <lineage>
        <taxon>Bacteria</taxon>
        <taxon>Pseudomonadati</taxon>
        <taxon>Bacteroidota</taxon>
        <taxon>Sphingobacteriia</taxon>
        <taxon>Sphingobacteriales</taxon>
        <taxon>Sphingobacteriaceae</taxon>
        <taxon>Parapedobacter</taxon>
    </lineage>
</organism>
<dbReference type="AlphaFoldDB" id="A0A1I3V3C8"/>
<protein>
    <submittedName>
        <fullName evidence="1">Uncharacterized protein</fullName>
    </submittedName>
</protein>
<accession>A0A1I3V3C8</accession>
<evidence type="ECO:0000313" key="1">
    <source>
        <dbReference type="EMBL" id="SFJ89489.1"/>
    </source>
</evidence>